<evidence type="ECO:0000256" key="2">
    <source>
        <dbReference type="ARBA" id="ARBA00004533"/>
    </source>
</evidence>
<comment type="caution">
    <text evidence="7">The sequence shown here is derived from an EMBL/GenBank/DDBJ whole genome shotgun (WGS) entry which is preliminary data.</text>
</comment>
<evidence type="ECO:0000313" key="8">
    <source>
        <dbReference type="Proteomes" id="UP000316905"/>
    </source>
</evidence>
<dbReference type="PROSITE" id="PS50887">
    <property type="entry name" value="GGDEF"/>
    <property type="match status" value="1"/>
</dbReference>
<dbReference type="OrthoDB" id="9812260at2"/>
<organism evidence="7 8">
    <name type="scientific">Pseudomonas duriflava</name>
    <dbReference type="NCBI Taxonomy" id="459528"/>
    <lineage>
        <taxon>Bacteria</taxon>
        <taxon>Pseudomonadati</taxon>
        <taxon>Pseudomonadota</taxon>
        <taxon>Gammaproteobacteria</taxon>
        <taxon>Pseudomonadales</taxon>
        <taxon>Pseudomonadaceae</taxon>
        <taxon>Pseudomonas</taxon>
    </lineage>
</organism>
<dbReference type="PANTHER" id="PTHR45138">
    <property type="entry name" value="REGULATORY COMPONENTS OF SENSORY TRANSDUCTION SYSTEM"/>
    <property type="match status" value="1"/>
</dbReference>
<dbReference type="AlphaFoldDB" id="A0A562QA17"/>
<dbReference type="Proteomes" id="UP000316905">
    <property type="component" value="Unassembled WGS sequence"/>
</dbReference>
<keyword evidence="5" id="KW-1133">Transmembrane helix</keyword>
<dbReference type="GO" id="GO:0043709">
    <property type="term" value="P:cell adhesion involved in single-species biofilm formation"/>
    <property type="evidence" value="ECO:0007669"/>
    <property type="project" value="TreeGrafter"/>
</dbReference>
<dbReference type="GO" id="GO:0005886">
    <property type="term" value="C:plasma membrane"/>
    <property type="evidence" value="ECO:0007669"/>
    <property type="project" value="UniProtKB-SubCell"/>
</dbReference>
<comment type="subcellular location">
    <subcellularLocation>
        <location evidence="2">Cell inner membrane</location>
    </subcellularLocation>
</comment>
<keyword evidence="5" id="KW-0472">Membrane</keyword>
<sequence length="519" mass="57649">MRTNLLALLTRKRLPAQHLALSFVVLVCLAILGLDIWQTMTARAQRLQEGEVNVSNLTRAIAQHAEDTIAEADTVIAGIVERVEWDGLEALNRERLERWMRSRVEAHVQLHGLFVYDAQGTWLATSYDTVPVHVNNSDREYFIYHRDHPDATVRIGAVVKSRTTGDLVIPVTRRMNHPDGRFAGVVLATIRVDYFNTFYRELGIGSDGALLLALKDGTVLVRRPFDEAVIGTSEAKGRIFNEFLPKSDSGTAMLVSIVDQVERLYGYRQLHRYPLVIEAGLSKQVVLASWQQGVYRSALVVLVVMIIMGLFGLLLIRQIQHGLDAEKALQKAHDALEKMALHDGLTGLANRRQLEVMLPAEIGRAYRNASSLALIMIDIDHFKRYNDLYGHPAGDECIKAVSEAVKDTVRRAGDLAVRYGGEEILILLPGTDEVGAYTVAEKILTTVRGLAIEHKGNQAGIVTISAGVHACLPRREHVTPQRMIKAADEALYIAKASGRNKVHSHFLNKIRSLLFSSVA</sequence>
<dbReference type="CDD" id="cd12914">
    <property type="entry name" value="PDC1_DGC_like"/>
    <property type="match status" value="1"/>
</dbReference>
<feature type="domain" description="GGDEF" evidence="6">
    <location>
        <begin position="370"/>
        <end position="507"/>
    </location>
</feature>
<dbReference type="InterPro" id="IPR029787">
    <property type="entry name" value="Nucleotide_cyclase"/>
</dbReference>
<dbReference type="NCBIfam" id="TIGR00254">
    <property type="entry name" value="GGDEF"/>
    <property type="match status" value="1"/>
</dbReference>
<keyword evidence="8" id="KW-1185">Reference proteome</keyword>
<feature type="transmembrane region" description="Helical" evidence="5">
    <location>
        <begin position="20"/>
        <end position="37"/>
    </location>
</feature>
<dbReference type="InterPro" id="IPR050469">
    <property type="entry name" value="Diguanylate_Cyclase"/>
</dbReference>
<evidence type="ECO:0000256" key="5">
    <source>
        <dbReference type="SAM" id="Phobius"/>
    </source>
</evidence>
<keyword evidence="5" id="KW-0812">Transmembrane</keyword>
<proteinExistence type="predicted"/>
<gene>
    <name evidence="7" type="ORF">IQ22_02847</name>
</gene>
<dbReference type="SUPFAM" id="SSF55073">
    <property type="entry name" value="Nucleotide cyclase"/>
    <property type="match status" value="1"/>
</dbReference>
<comment type="catalytic activity">
    <reaction evidence="4">
        <text>2 GTP = 3',3'-c-di-GMP + 2 diphosphate</text>
        <dbReference type="Rhea" id="RHEA:24898"/>
        <dbReference type="ChEBI" id="CHEBI:33019"/>
        <dbReference type="ChEBI" id="CHEBI:37565"/>
        <dbReference type="ChEBI" id="CHEBI:58805"/>
        <dbReference type="EC" id="2.7.7.65"/>
    </reaction>
</comment>
<reference evidence="7 8" key="1">
    <citation type="journal article" date="2015" name="Stand. Genomic Sci.">
        <title>Genomic Encyclopedia of Bacterial and Archaeal Type Strains, Phase III: the genomes of soil and plant-associated and newly described type strains.</title>
        <authorList>
            <person name="Whitman W.B."/>
            <person name="Woyke T."/>
            <person name="Klenk H.P."/>
            <person name="Zhou Y."/>
            <person name="Lilburn T.G."/>
            <person name="Beck B.J."/>
            <person name="De Vos P."/>
            <person name="Vandamme P."/>
            <person name="Eisen J.A."/>
            <person name="Garrity G."/>
            <person name="Hugenholtz P."/>
            <person name="Kyrpides N.C."/>
        </authorList>
    </citation>
    <scope>NUCLEOTIDE SEQUENCE [LARGE SCALE GENOMIC DNA]</scope>
    <source>
        <strain evidence="7 8">CGMCC 1.6858</strain>
    </source>
</reference>
<dbReference type="InterPro" id="IPR000160">
    <property type="entry name" value="GGDEF_dom"/>
</dbReference>
<dbReference type="EC" id="2.7.7.65" evidence="3"/>
<dbReference type="CDD" id="cd12915">
    <property type="entry name" value="PDC2_DGC_like"/>
    <property type="match status" value="1"/>
</dbReference>
<comment type="cofactor">
    <cofactor evidence="1">
        <name>Mg(2+)</name>
        <dbReference type="ChEBI" id="CHEBI:18420"/>
    </cofactor>
</comment>
<dbReference type="Gene3D" id="3.30.450.20">
    <property type="entry name" value="PAS domain"/>
    <property type="match status" value="2"/>
</dbReference>
<dbReference type="InterPro" id="IPR043128">
    <property type="entry name" value="Rev_trsase/Diguanyl_cyclase"/>
</dbReference>
<dbReference type="SMART" id="SM00267">
    <property type="entry name" value="GGDEF"/>
    <property type="match status" value="1"/>
</dbReference>
<evidence type="ECO:0000313" key="7">
    <source>
        <dbReference type="EMBL" id="TWI53010.1"/>
    </source>
</evidence>
<dbReference type="GO" id="GO:1902201">
    <property type="term" value="P:negative regulation of bacterial-type flagellum-dependent cell motility"/>
    <property type="evidence" value="ECO:0007669"/>
    <property type="project" value="TreeGrafter"/>
</dbReference>
<protein>
    <recommendedName>
        <fullName evidence="3">diguanylate cyclase</fullName>
        <ecNumber evidence="3">2.7.7.65</ecNumber>
    </recommendedName>
</protein>
<dbReference type="PANTHER" id="PTHR45138:SF9">
    <property type="entry name" value="DIGUANYLATE CYCLASE DGCM-RELATED"/>
    <property type="match status" value="1"/>
</dbReference>
<dbReference type="Pfam" id="PF22588">
    <property type="entry name" value="dCache_1_like"/>
    <property type="match status" value="1"/>
</dbReference>
<dbReference type="CDD" id="cd01949">
    <property type="entry name" value="GGDEF"/>
    <property type="match status" value="1"/>
</dbReference>
<dbReference type="RefSeq" id="WP_145142990.1">
    <property type="nucleotide sequence ID" value="NZ_VLKY01000009.1"/>
</dbReference>
<dbReference type="EMBL" id="VLKY01000009">
    <property type="protein sequence ID" value="TWI53010.1"/>
    <property type="molecule type" value="Genomic_DNA"/>
</dbReference>
<feature type="transmembrane region" description="Helical" evidence="5">
    <location>
        <begin position="293"/>
        <end position="316"/>
    </location>
</feature>
<evidence type="ECO:0000256" key="4">
    <source>
        <dbReference type="ARBA" id="ARBA00034247"/>
    </source>
</evidence>
<evidence type="ECO:0000256" key="3">
    <source>
        <dbReference type="ARBA" id="ARBA00012528"/>
    </source>
</evidence>
<name>A0A562QA17_9PSED</name>
<dbReference type="Gene3D" id="3.30.70.270">
    <property type="match status" value="1"/>
</dbReference>
<dbReference type="GO" id="GO:0052621">
    <property type="term" value="F:diguanylate cyclase activity"/>
    <property type="evidence" value="ECO:0007669"/>
    <property type="project" value="UniProtKB-EC"/>
</dbReference>
<dbReference type="InterPro" id="IPR054327">
    <property type="entry name" value="His-kinase-like_sensor"/>
</dbReference>
<evidence type="ECO:0000256" key="1">
    <source>
        <dbReference type="ARBA" id="ARBA00001946"/>
    </source>
</evidence>
<dbReference type="FunFam" id="3.30.70.270:FF:000001">
    <property type="entry name" value="Diguanylate cyclase domain protein"/>
    <property type="match status" value="1"/>
</dbReference>
<evidence type="ECO:0000259" key="6">
    <source>
        <dbReference type="PROSITE" id="PS50887"/>
    </source>
</evidence>
<dbReference type="Pfam" id="PF00990">
    <property type="entry name" value="GGDEF"/>
    <property type="match status" value="1"/>
</dbReference>
<accession>A0A562QA17</accession>